<dbReference type="GO" id="GO:0003677">
    <property type="term" value="F:DNA binding"/>
    <property type="evidence" value="ECO:0007669"/>
    <property type="project" value="UniProtKB-KW"/>
</dbReference>
<keyword evidence="5" id="KW-0804">Transcription</keyword>
<dbReference type="Proteomes" id="UP000007967">
    <property type="component" value="Chromosome"/>
</dbReference>
<dbReference type="HOGENOM" id="CLU_047691_9_2_11"/>
<feature type="domain" description="RNA polymerase sigma-70 region 2" evidence="6">
    <location>
        <begin position="18"/>
        <end position="81"/>
    </location>
</feature>
<evidence type="ECO:0000313" key="9">
    <source>
        <dbReference type="Proteomes" id="UP000007967"/>
    </source>
</evidence>
<sequence>MTPEHTAEFRGALRQAADDLLAYFERRVSIRDDAADLLGETMLQAWRRAGDLPPTAERRRMWLFTIAANVLGNHRRSARRRTALAGRVRQQLATSNEPDHAEADAVRDAVLRLGSAQRDLVLLVHWDGFSIVEAAEILGLNPSTARGRYAAARDALRTALSPTAAST</sequence>
<dbReference type="Gene3D" id="1.10.10.10">
    <property type="entry name" value="Winged helix-like DNA-binding domain superfamily/Winged helix DNA-binding domain"/>
    <property type="match status" value="1"/>
</dbReference>
<dbReference type="InterPro" id="IPR007627">
    <property type="entry name" value="RNA_pol_sigma70_r2"/>
</dbReference>
<dbReference type="STRING" id="479435.Kfla_6614"/>
<dbReference type="SUPFAM" id="SSF88659">
    <property type="entry name" value="Sigma3 and sigma4 domains of RNA polymerase sigma factors"/>
    <property type="match status" value="1"/>
</dbReference>
<keyword evidence="9" id="KW-1185">Reference proteome</keyword>
<evidence type="ECO:0000259" key="6">
    <source>
        <dbReference type="Pfam" id="PF04542"/>
    </source>
</evidence>
<dbReference type="RefSeq" id="WP_012924158.1">
    <property type="nucleotide sequence ID" value="NC_013729.1"/>
</dbReference>
<evidence type="ECO:0000313" key="8">
    <source>
        <dbReference type="EMBL" id="ADB35606.1"/>
    </source>
</evidence>
<dbReference type="PANTHER" id="PTHR43133:SF8">
    <property type="entry name" value="RNA POLYMERASE SIGMA FACTOR HI_1459-RELATED"/>
    <property type="match status" value="1"/>
</dbReference>
<dbReference type="PANTHER" id="PTHR43133">
    <property type="entry name" value="RNA POLYMERASE ECF-TYPE SIGMA FACTO"/>
    <property type="match status" value="1"/>
</dbReference>
<evidence type="ECO:0000256" key="4">
    <source>
        <dbReference type="ARBA" id="ARBA00023125"/>
    </source>
</evidence>
<dbReference type="EMBL" id="CP001736">
    <property type="protein sequence ID" value="ADB35606.1"/>
    <property type="molecule type" value="Genomic_DNA"/>
</dbReference>
<dbReference type="Pfam" id="PF08281">
    <property type="entry name" value="Sigma70_r4_2"/>
    <property type="match status" value="1"/>
</dbReference>
<protein>
    <submittedName>
        <fullName evidence="8">RNA polymerase, sigma-24 subunit, ECF subfamily</fullName>
    </submittedName>
</protein>
<organism evidence="8 9">
    <name type="scientific">Kribbella flavida (strain DSM 17836 / JCM 10339 / NBRC 14399)</name>
    <dbReference type="NCBI Taxonomy" id="479435"/>
    <lineage>
        <taxon>Bacteria</taxon>
        <taxon>Bacillati</taxon>
        <taxon>Actinomycetota</taxon>
        <taxon>Actinomycetes</taxon>
        <taxon>Propionibacteriales</taxon>
        <taxon>Kribbellaceae</taxon>
        <taxon>Kribbella</taxon>
    </lineage>
</organism>
<name>D2PZP0_KRIFD</name>
<proteinExistence type="inferred from homology"/>
<dbReference type="OrthoDB" id="4184921at2"/>
<feature type="domain" description="RNA polymerase sigma factor 70 region 4 type 2" evidence="7">
    <location>
        <begin position="104"/>
        <end position="156"/>
    </location>
</feature>
<evidence type="ECO:0000256" key="2">
    <source>
        <dbReference type="ARBA" id="ARBA00023015"/>
    </source>
</evidence>
<accession>D2PZP0</accession>
<dbReference type="InterPro" id="IPR014284">
    <property type="entry name" value="RNA_pol_sigma-70_dom"/>
</dbReference>
<dbReference type="InterPro" id="IPR013324">
    <property type="entry name" value="RNA_pol_sigma_r3/r4-like"/>
</dbReference>
<reference evidence="9" key="1">
    <citation type="submission" date="2009-09" db="EMBL/GenBank/DDBJ databases">
        <title>The complete genome of Kribbella flavida DSM 17836.</title>
        <authorList>
            <consortium name="US DOE Joint Genome Institute (JGI-PGF)"/>
            <person name="Lucas S."/>
            <person name="Copeland A."/>
            <person name="Lapidus A."/>
            <person name="Glavina del Rio T."/>
            <person name="Dalin E."/>
            <person name="Tice H."/>
            <person name="Bruce D."/>
            <person name="Goodwin L."/>
            <person name="Pitluck S."/>
            <person name="Kyrpides N."/>
            <person name="Mavromatis K."/>
            <person name="Ivanova N."/>
            <person name="Saunders E."/>
            <person name="Brettin T."/>
            <person name="Detter J.C."/>
            <person name="Han C."/>
            <person name="Larimer F."/>
            <person name="Land M."/>
            <person name="Hauser L."/>
            <person name="Markowitz V."/>
            <person name="Cheng J.-F."/>
            <person name="Hugenholtz P."/>
            <person name="Woyke T."/>
            <person name="Wu D."/>
            <person name="Pukall R."/>
            <person name="Klenk H.-P."/>
            <person name="Eisen J.A."/>
        </authorList>
    </citation>
    <scope>NUCLEOTIDE SEQUENCE [LARGE SCALE GENOMIC DNA]</scope>
    <source>
        <strain evidence="9">DSM 17836 / JCM 10339 / NBRC 14399</strain>
    </source>
</reference>
<evidence type="ECO:0000256" key="1">
    <source>
        <dbReference type="ARBA" id="ARBA00010641"/>
    </source>
</evidence>
<keyword evidence="4" id="KW-0238">DNA-binding</keyword>
<dbReference type="GO" id="GO:0006352">
    <property type="term" value="P:DNA-templated transcription initiation"/>
    <property type="evidence" value="ECO:0007669"/>
    <property type="project" value="InterPro"/>
</dbReference>
<dbReference type="Pfam" id="PF04542">
    <property type="entry name" value="Sigma70_r2"/>
    <property type="match status" value="1"/>
</dbReference>
<dbReference type="GO" id="GO:0016987">
    <property type="term" value="F:sigma factor activity"/>
    <property type="evidence" value="ECO:0007669"/>
    <property type="project" value="UniProtKB-KW"/>
</dbReference>
<dbReference type="NCBIfam" id="TIGR02937">
    <property type="entry name" value="sigma70-ECF"/>
    <property type="match status" value="1"/>
</dbReference>
<comment type="similarity">
    <text evidence="1">Belongs to the sigma-70 factor family. ECF subfamily.</text>
</comment>
<evidence type="ECO:0000256" key="5">
    <source>
        <dbReference type="ARBA" id="ARBA00023163"/>
    </source>
</evidence>
<dbReference type="AlphaFoldDB" id="D2PZP0"/>
<gene>
    <name evidence="8" type="ordered locus">Kfla_6614</name>
</gene>
<dbReference type="InterPro" id="IPR039425">
    <property type="entry name" value="RNA_pol_sigma-70-like"/>
</dbReference>
<dbReference type="InterPro" id="IPR013325">
    <property type="entry name" value="RNA_pol_sigma_r2"/>
</dbReference>
<dbReference type="eggNOG" id="COG1595">
    <property type="taxonomic scope" value="Bacteria"/>
</dbReference>
<dbReference type="SUPFAM" id="SSF88946">
    <property type="entry name" value="Sigma2 domain of RNA polymerase sigma factors"/>
    <property type="match status" value="1"/>
</dbReference>
<evidence type="ECO:0000259" key="7">
    <source>
        <dbReference type="Pfam" id="PF08281"/>
    </source>
</evidence>
<keyword evidence="2" id="KW-0805">Transcription regulation</keyword>
<dbReference type="Gene3D" id="1.10.1740.10">
    <property type="match status" value="1"/>
</dbReference>
<reference evidence="8 9" key="2">
    <citation type="journal article" date="2010" name="Stand. Genomic Sci.">
        <title>Complete genome sequence of Kribbella flavida type strain (IFO 14399).</title>
        <authorList>
            <person name="Pukall R."/>
            <person name="Lapidus A."/>
            <person name="Glavina Del Rio T."/>
            <person name="Copeland A."/>
            <person name="Tice H."/>
            <person name="Cheng J.-F."/>
            <person name="Lucas S."/>
            <person name="Chen F."/>
            <person name="Nolan M."/>
            <person name="LaButti K."/>
            <person name="Pati A."/>
            <person name="Ivanova N."/>
            <person name="Mavrommatis K."/>
            <person name="Mikhailova N."/>
            <person name="Pitluck S."/>
            <person name="Bruce D."/>
            <person name="Goodwin L."/>
            <person name="Land M."/>
            <person name="Hauser L."/>
            <person name="Chang Y.-J."/>
            <person name="Jeffries C.D."/>
            <person name="Chen A."/>
            <person name="Palaniappan K."/>
            <person name="Chain P."/>
            <person name="Rohde M."/>
            <person name="Goeker M."/>
            <person name="Bristow J."/>
            <person name="Eisen J.A."/>
            <person name="Markowitz V."/>
            <person name="Hugenholtz P."/>
            <person name="Kyrpides N.C."/>
            <person name="Klenk H.-P."/>
            <person name="Brettin T."/>
        </authorList>
    </citation>
    <scope>NUCLEOTIDE SEQUENCE [LARGE SCALE GENOMIC DNA]</scope>
    <source>
        <strain evidence="9">DSM 17836 / JCM 10339 / NBRC 14399</strain>
    </source>
</reference>
<dbReference type="InterPro" id="IPR013249">
    <property type="entry name" value="RNA_pol_sigma70_r4_t2"/>
</dbReference>
<dbReference type="KEGG" id="kfl:Kfla_6614"/>
<dbReference type="InterPro" id="IPR036388">
    <property type="entry name" value="WH-like_DNA-bd_sf"/>
</dbReference>
<keyword evidence="3" id="KW-0731">Sigma factor</keyword>
<evidence type="ECO:0000256" key="3">
    <source>
        <dbReference type="ARBA" id="ARBA00023082"/>
    </source>
</evidence>